<name>A0ABQ6NAY0_9STRA</name>
<organism evidence="2 3">
    <name type="scientific">Tetraparma gracilis</name>
    <dbReference type="NCBI Taxonomy" id="2962635"/>
    <lineage>
        <taxon>Eukaryota</taxon>
        <taxon>Sar</taxon>
        <taxon>Stramenopiles</taxon>
        <taxon>Ochrophyta</taxon>
        <taxon>Bolidophyceae</taxon>
        <taxon>Parmales</taxon>
        <taxon>Triparmaceae</taxon>
        <taxon>Tetraparma</taxon>
    </lineage>
</organism>
<dbReference type="InterPro" id="IPR011032">
    <property type="entry name" value="GroES-like_sf"/>
</dbReference>
<dbReference type="InterPro" id="IPR020818">
    <property type="entry name" value="Chaperonin_GroES"/>
</dbReference>
<evidence type="ECO:0000256" key="1">
    <source>
        <dbReference type="ARBA" id="ARBA00023186"/>
    </source>
</evidence>
<proteinExistence type="predicted"/>
<evidence type="ECO:0000313" key="3">
    <source>
        <dbReference type="Proteomes" id="UP001165060"/>
    </source>
</evidence>
<gene>
    <name evidence="2" type="ORF">TeGR_g4759</name>
</gene>
<dbReference type="EMBL" id="BRYB01006195">
    <property type="protein sequence ID" value="GMI51608.1"/>
    <property type="molecule type" value="Genomic_DNA"/>
</dbReference>
<dbReference type="CDD" id="cd00320">
    <property type="entry name" value="cpn10"/>
    <property type="match status" value="1"/>
</dbReference>
<dbReference type="Pfam" id="PF00166">
    <property type="entry name" value="Cpn10"/>
    <property type="match status" value="1"/>
</dbReference>
<sequence>MSAGGSGIGRLVLDTEEAVGARCLYDMVLVERIQPPESTDSGLFTGSEEQPRLHIGRVLSKGPGEESESGLVLPMPDIEVGETVVLKNPWGIGPKDEETPDGRKLSYARSQDIAGVVRGGEVID</sequence>
<keyword evidence="3" id="KW-1185">Reference proteome</keyword>
<dbReference type="InterPro" id="IPR037124">
    <property type="entry name" value="Chaperonin_GroES_sf"/>
</dbReference>
<protein>
    <submittedName>
        <fullName evidence="2">Uncharacterized protein</fullName>
    </submittedName>
</protein>
<reference evidence="2 3" key="1">
    <citation type="journal article" date="2023" name="Commun. Biol.">
        <title>Genome analysis of Parmales, the sister group of diatoms, reveals the evolutionary specialization of diatoms from phago-mixotrophs to photoautotrophs.</title>
        <authorList>
            <person name="Ban H."/>
            <person name="Sato S."/>
            <person name="Yoshikawa S."/>
            <person name="Yamada K."/>
            <person name="Nakamura Y."/>
            <person name="Ichinomiya M."/>
            <person name="Sato N."/>
            <person name="Blanc-Mathieu R."/>
            <person name="Endo H."/>
            <person name="Kuwata A."/>
            <person name="Ogata H."/>
        </authorList>
    </citation>
    <scope>NUCLEOTIDE SEQUENCE [LARGE SCALE GENOMIC DNA]</scope>
</reference>
<comment type="caution">
    <text evidence="2">The sequence shown here is derived from an EMBL/GenBank/DDBJ whole genome shotgun (WGS) entry which is preliminary data.</text>
</comment>
<dbReference type="SMART" id="SM00883">
    <property type="entry name" value="Cpn10"/>
    <property type="match status" value="1"/>
</dbReference>
<keyword evidence="1" id="KW-0143">Chaperone</keyword>
<accession>A0ABQ6NAY0</accession>
<dbReference type="SUPFAM" id="SSF50129">
    <property type="entry name" value="GroES-like"/>
    <property type="match status" value="1"/>
</dbReference>
<dbReference type="Gene3D" id="2.30.33.40">
    <property type="entry name" value="GroES chaperonin"/>
    <property type="match status" value="1"/>
</dbReference>
<dbReference type="Proteomes" id="UP001165060">
    <property type="component" value="Unassembled WGS sequence"/>
</dbReference>
<evidence type="ECO:0000313" key="2">
    <source>
        <dbReference type="EMBL" id="GMI51608.1"/>
    </source>
</evidence>